<dbReference type="AlphaFoldDB" id="A0A2T0MZI9"/>
<reference evidence="2 3" key="1">
    <citation type="submission" date="2018-03" db="EMBL/GenBank/DDBJ databases">
        <title>Genomic Encyclopedia of Type Strains, Phase III (KMG-III): the genomes of soil and plant-associated and newly described type strains.</title>
        <authorList>
            <person name="Whitman W."/>
        </authorList>
    </citation>
    <scope>NUCLEOTIDE SEQUENCE [LARGE SCALE GENOMIC DNA]</scope>
    <source>
        <strain evidence="2 3">CGMCC 4.7104</strain>
    </source>
</reference>
<keyword evidence="1" id="KW-1133">Transmembrane helix</keyword>
<comment type="caution">
    <text evidence="2">The sequence shown here is derived from an EMBL/GenBank/DDBJ whole genome shotgun (WGS) entry which is preliminary data.</text>
</comment>
<gene>
    <name evidence="2" type="ORF">B0I32_108132</name>
</gene>
<feature type="transmembrane region" description="Helical" evidence="1">
    <location>
        <begin position="54"/>
        <end position="74"/>
    </location>
</feature>
<evidence type="ECO:0000313" key="3">
    <source>
        <dbReference type="Proteomes" id="UP000238312"/>
    </source>
</evidence>
<organism evidence="2 3">
    <name type="scientific">Nonomuraea fuscirosea</name>
    <dbReference type="NCBI Taxonomy" id="1291556"/>
    <lineage>
        <taxon>Bacteria</taxon>
        <taxon>Bacillati</taxon>
        <taxon>Actinomycetota</taxon>
        <taxon>Actinomycetes</taxon>
        <taxon>Streptosporangiales</taxon>
        <taxon>Streptosporangiaceae</taxon>
        <taxon>Nonomuraea</taxon>
    </lineage>
</organism>
<protein>
    <submittedName>
        <fullName evidence="2">Uncharacterized protein</fullName>
    </submittedName>
</protein>
<name>A0A2T0MZI9_9ACTN</name>
<accession>A0A2T0MZI9</accession>
<keyword evidence="3" id="KW-1185">Reference proteome</keyword>
<feature type="transmembrane region" description="Helical" evidence="1">
    <location>
        <begin position="15"/>
        <end position="34"/>
    </location>
</feature>
<dbReference type="EMBL" id="PVNG01000008">
    <property type="protein sequence ID" value="PRX64771.1"/>
    <property type="molecule type" value="Genomic_DNA"/>
</dbReference>
<dbReference type="OrthoDB" id="5198647at2"/>
<feature type="transmembrane region" description="Helical" evidence="1">
    <location>
        <begin position="86"/>
        <end position="104"/>
    </location>
</feature>
<dbReference type="RefSeq" id="WP_106241358.1">
    <property type="nucleotide sequence ID" value="NZ_PVNG01000008.1"/>
</dbReference>
<dbReference type="Proteomes" id="UP000238312">
    <property type="component" value="Unassembled WGS sequence"/>
</dbReference>
<sequence length="197" mass="20923">MTARVQTGGGMSTRVRISVALAVWGLLYSAYRAYYALGGTAGMFGTPVSQAQWLAINAVGAGILLVAAVLPPATLPLWRHRSGRRAMLALCWVAAVGCVMHALVDSVQRALSLAGLLHIELPFWRTLDRRTADLQDLLFNEPWFLIEGLLWAALALTSLDAGTQRRRWLAGAGIAVAALTAIGLLSATGVIGTFIVG</sequence>
<evidence type="ECO:0000256" key="1">
    <source>
        <dbReference type="SAM" id="Phobius"/>
    </source>
</evidence>
<feature type="transmembrane region" description="Helical" evidence="1">
    <location>
        <begin position="168"/>
        <end position="196"/>
    </location>
</feature>
<evidence type="ECO:0000313" key="2">
    <source>
        <dbReference type="EMBL" id="PRX64771.1"/>
    </source>
</evidence>
<keyword evidence="1" id="KW-0472">Membrane</keyword>
<proteinExistence type="predicted"/>
<keyword evidence="1" id="KW-0812">Transmembrane</keyword>
<feature type="transmembrane region" description="Helical" evidence="1">
    <location>
        <begin position="143"/>
        <end position="161"/>
    </location>
</feature>